<proteinExistence type="predicted"/>
<name>A0A1L7WXE6_9HELO</name>
<feature type="compositionally biased region" description="Acidic residues" evidence="1">
    <location>
        <begin position="206"/>
        <end position="216"/>
    </location>
</feature>
<feature type="region of interest" description="Disordered" evidence="1">
    <location>
        <begin position="63"/>
        <end position="102"/>
    </location>
</feature>
<evidence type="ECO:0000313" key="2">
    <source>
        <dbReference type="EMBL" id="CZR57433.1"/>
    </source>
</evidence>
<dbReference type="Proteomes" id="UP000184330">
    <property type="component" value="Unassembled WGS sequence"/>
</dbReference>
<dbReference type="OrthoDB" id="5210591at2759"/>
<feature type="region of interest" description="Disordered" evidence="1">
    <location>
        <begin position="1"/>
        <end position="24"/>
    </location>
</feature>
<feature type="compositionally biased region" description="Basic and acidic residues" evidence="1">
    <location>
        <begin position="507"/>
        <end position="519"/>
    </location>
</feature>
<dbReference type="EMBL" id="FJOG01000010">
    <property type="protein sequence ID" value="CZR57433.1"/>
    <property type="molecule type" value="Genomic_DNA"/>
</dbReference>
<feature type="region of interest" description="Disordered" evidence="1">
    <location>
        <begin position="496"/>
        <end position="519"/>
    </location>
</feature>
<evidence type="ECO:0000256" key="1">
    <source>
        <dbReference type="SAM" id="MobiDB-lite"/>
    </source>
</evidence>
<evidence type="ECO:0008006" key="4">
    <source>
        <dbReference type="Google" id="ProtNLM"/>
    </source>
</evidence>
<feature type="region of interest" description="Disordered" evidence="1">
    <location>
        <begin position="192"/>
        <end position="219"/>
    </location>
</feature>
<keyword evidence="3" id="KW-1185">Reference proteome</keyword>
<reference evidence="2 3" key="1">
    <citation type="submission" date="2016-03" db="EMBL/GenBank/DDBJ databases">
        <authorList>
            <person name="Ploux O."/>
        </authorList>
    </citation>
    <scope>NUCLEOTIDE SEQUENCE [LARGE SCALE GENOMIC DNA]</scope>
    <source>
        <strain evidence="2 3">UAMH 11012</strain>
    </source>
</reference>
<accession>A0A1L7WXE6</accession>
<gene>
    <name evidence="2" type="ORF">PAC_07322</name>
</gene>
<protein>
    <recommendedName>
        <fullName evidence="4">Aminoglycoside phosphotransferase domain-containing protein</fullName>
    </recommendedName>
</protein>
<sequence length="519" mass="57869">MTQGSRPVPKTRGTAPCCNIRHQRPDTLVQAPEAISLPAAYGSQPPAPLTAVSSSLSPTYMSRPFSPMMAADRGDRDRSGGLRSPRQRPSARAGGPSSRQHLSSLMYSLPVRRLKDILNHVLPDVTLNSTEELKSTQLARLYTLKMSDEKKLVLAFAPSLAVRLLRQEATILSSEAILINFIAESNLRWEKKKEAAGSPKSKAKDEEEEDKDEDDERERSAELLSLVPKLLKHSSNNREMAYPYTILEPTPGEPLSNLSPQPSTSDRRNIDEQVGSMARALADLTSPANTFGMVNKVLTDPYRPVSPTAPPTVGSKTWSEGFNTVLEGILRDGEDMSVLLPYEVIRSHFKRLSYRLDAVTLPRLVVLDIHDPKNVMVERDPDDEETMLPSENIRLTGLRSWSQGVFGDPLIANCFEDPTEGFQEGWHSSGEDIIEDEENSETRLLLYRCYRAVVEVVTEYYRPKADSSRRELAGRRKLTAVLAELEKVEVVEDDAIKRARSSSTDGESSKRIKIEAKDE</sequence>
<dbReference type="AlphaFoldDB" id="A0A1L7WXE6"/>
<feature type="region of interest" description="Disordered" evidence="1">
    <location>
        <begin position="246"/>
        <end position="268"/>
    </location>
</feature>
<evidence type="ECO:0000313" key="3">
    <source>
        <dbReference type="Proteomes" id="UP000184330"/>
    </source>
</evidence>
<organism evidence="2 3">
    <name type="scientific">Phialocephala subalpina</name>
    <dbReference type="NCBI Taxonomy" id="576137"/>
    <lineage>
        <taxon>Eukaryota</taxon>
        <taxon>Fungi</taxon>
        <taxon>Dikarya</taxon>
        <taxon>Ascomycota</taxon>
        <taxon>Pezizomycotina</taxon>
        <taxon>Leotiomycetes</taxon>
        <taxon>Helotiales</taxon>
        <taxon>Mollisiaceae</taxon>
        <taxon>Phialocephala</taxon>
        <taxon>Phialocephala fortinii species complex</taxon>
    </lineage>
</organism>